<reference evidence="1 2" key="1">
    <citation type="journal article" date="2011" name="J. Bacteriol.">
        <title>Complete genome sequence of Burkholderia rhizoxinica, an endosymbiont of Rhizopus microsporus.</title>
        <authorList>
            <person name="Lackner G."/>
            <person name="Moebius N."/>
            <person name="Partida-Martinez L."/>
            <person name="Hertweck C."/>
        </authorList>
    </citation>
    <scope>NUCLEOTIDE SEQUENCE [LARGE SCALE GENOMIC DNA]</scope>
    <source>
        <strain evidence="2">DSM 19002 / CIP 109453 / HKI 454</strain>
        <plasmid evidence="1 2">pBRH01</plasmid>
    </source>
</reference>
<keyword evidence="1" id="KW-0614">Plasmid</keyword>
<dbReference type="EMBL" id="FR687360">
    <property type="protein sequence ID" value="CBW76713.1"/>
    <property type="molecule type" value="Genomic_DNA"/>
</dbReference>
<geneLocation type="plasmid" evidence="1 2">
    <name>pBRH01</name>
</geneLocation>
<dbReference type="KEGG" id="brh:RBRH_01879"/>
<gene>
    <name evidence="1" type="ordered locus">RBRH_01879</name>
</gene>
<protein>
    <submittedName>
        <fullName evidence="1">Uncharacterized protein</fullName>
    </submittedName>
</protein>
<accession>E5AUE0</accession>
<dbReference type="HOGENOM" id="CLU_198831_0_0_4"/>
<evidence type="ECO:0000313" key="1">
    <source>
        <dbReference type="EMBL" id="CBW76713.1"/>
    </source>
</evidence>
<name>E5AUE0_MYCRK</name>
<dbReference type="Proteomes" id="UP000007437">
    <property type="component" value="Plasmid pBRH01"/>
</dbReference>
<sequence length="76" mass="8815">MASWVRACEQIAYLGERDQWFRSMVIADHRFPKRAIILPKRVITFPERTETADHANETRWPLRLGGGVAHVINDGR</sequence>
<proteinExistence type="predicted"/>
<dbReference type="AlphaFoldDB" id="E5AUE0"/>
<evidence type="ECO:0000313" key="2">
    <source>
        <dbReference type="Proteomes" id="UP000007437"/>
    </source>
</evidence>
<organism evidence="1 2">
    <name type="scientific">Mycetohabitans rhizoxinica (strain DSM 19002 / CIP 109453 / HKI 454)</name>
    <name type="common">Paraburkholderia rhizoxinica</name>
    <dbReference type="NCBI Taxonomy" id="882378"/>
    <lineage>
        <taxon>Bacteria</taxon>
        <taxon>Pseudomonadati</taxon>
        <taxon>Pseudomonadota</taxon>
        <taxon>Betaproteobacteria</taxon>
        <taxon>Burkholderiales</taxon>
        <taxon>Burkholderiaceae</taxon>
        <taxon>Mycetohabitans</taxon>
    </lineage>
</organism>